<dbReference type="SUPFAM" id="SSF54631">
    <property type="entry name" value="CBS-domain pair"/>
    <property type="match status" value="1"/>
</dbReference>
<protein>
    <recommendedName>
        <fullName evidence="4">CBS domain-containing protein</fullName>
    </recommendedName>
</protein>
<dbReference type="InterPro" id="IPR046342">
    <property type="entry name" value="CBS_dom_sf"/>
</dbReference>
<dbReference type="Pfam" id="PF03471">
    <property type="entry name" value="CorC_HlyC"/>
    <property type="match status" value="1"/>
</dbReference>
<evidence type="ECO:0000259" key="4">
    <source>
        <dbReference type="PROSITE" id="PS51371"/>
    </source>
</evidence>
<organism evidence="5 6">
    <name type="scientific">Domibacillus mangrovi</name>
    <dbReference type="NCBI Taxonomy" id="1714354"/>
    <lineage>
        <taxon>Bacteria</taxon>
        <taxon>Bacillati</taxon>
        <taxon>Bacillota</taxon>
        <taxon>Bacilli</taxon>
        <taxon>Bacillales</taxon>
        <taxon>Bacillaceae</taxon>
        <taxon>Domibacillus</taxon>
    </lineage>
</organism>
<dbReference type="InterPro" id="IPR000644">
    <property type="entry name" value="CBS_dom"/>
</dbReference>
<dbReference type="InterPro" id="IPR016169">
    <property type="entry name" value="FAD-bd_PCMH_sub2"/>
</dbReference>
<dbReference type="SMART" id="SM01091">
    <property type="entry name" value="CorC_HlyC"/>
    <property type="match status" value="1"/>
</dbReference>
<dbReference type="InterPro" id="IPR005170">
    <property type="entry name" value="Transptr-assoc_dom"/>
</dbReference>
<keyword evidence="1" id="KW-0677">Repeat</keyword>
<dbReference type="RefSeq" id="WP_073711704.1">
    <property type="nucleotide sequence ID" value="NZ_MRWQ01000007.1"/>
</dbReference>
<dbReference type="OrthoDB" id="9798188at2"/>
<dbReference type="SMART" id="SM00116">
    <property type="entry name" value="CBS"/>
    <property type="match status" value="2"/>
</dbReference>
<gene>
    <name evidence="5" type="ORF">BLL40_09670</name>
</gene>
<dbReference type="InterPro" id="IPR036318">
    <property type="entry name" value="FAD-bd_PCMH-like_sf"/>
</dbReference>
<sequence>MDIWISFIAVILLALSFTAIRFMKRREKNETGDPPSTGRSSALLAEISGEHNDNTLSILGDRSATEVMVPRTEMAYMPKDETVKECISLFRETKFTRYPVIDGDKDRVIGFVNFKEVIAEYVSDPTVGTKSIKHFIRPVIRVIDSIPVHVLLAKMQAERMQMAILINEYGGTAGLVTAKDIVKVIVGELHDEFDIALPPVIQIIGDHHYIASSKLSVSETAQLLGIDMNDDDVDTIGGWILTENFDIQCGQTIEYSGFLFTVLEMEDHQIRQLEIKPVTAVKRIEESSMDPSAMSIAAPNNA</sequence>
<feature type="domain" description="CBS" evidence="4">
    <location>
        <begin position="68"/>
        <end position="131"/>
    </location>
</feature>
<dbReference type="InterPro" id="IPR044751">
    <property type="entry name" value="Ion_transp-like_CBS"/>
</dbReference>
<dbReference type="Pfam" id="PF00571">
    <property type="entry name" value="CBS"/>
    <property type="match status" value="2"/>
</dbReference>
<dbReference type="GO" id="GO:0050660">
    <property type="term" value="F:flavin adenine dinucleotide binding"/>
    <property type="evidence" value="ECO:0007669"/>
    <property type="project" value="InterPro"/>
</dbReference>
<evidence type="ECO:0000256" key="2">
    <source>
        <dbReference type="ARBA" id="ARBA00023122"/>
    </source>
</evidence>
<dbReference type="PROSITE" id="PS51371">
    <property type="entry name" value="CBS"/>
    <property type="match status" value="2"/>
</dbReference>
<evidence type="ECO:0000256" key="1">
    <source>
        <dbReference type="ARBA" id="ARBA00022737"/>
    </source>
</evidence>
<dbReference type="Gene3D" id="3.10.580.10">
    <property type="entry name" value="CBS-domain"/>
    <property type="match status" value="1"/>
</dbReference>
<dbReference type="CDD" id="cd04590">
    <property type="entry name" value="CBS_pair_CorC_HlyC_assoc"/>
    <property type="match status" value="1"/>
</dbReference>
<dbReference type="InterPro" id="IPR051676">
    <property type="entry name" value="UPF0053_domain"/>
</dbReference>
<evidence type="ECO:0000313" key="5">
    <source>
        <dbReference type="EMBL" id="OKL36475.1"/>
    </source>
</evidence>
<dbReference type="AlphaFoldDB" id="A0A1Q5P2J6"/>
<accession>A0A1Q5P2J6</accession>
<dbReference type="PANTHER" id="PTHR43099:SF2">
    <property type="entry name" value="UPF0053 PROTEIN YRKA"/>
    <property type="match status" value="1"/>
</dbReference>
<name>A0A1Q5P2J6_9BACI</name>
<dbReference type="Gene3D" id="3.30.465.10">
    <property type="match status" value="1"/>
</dbReference>
<dbReference type="Proteomes" id="UP000186524">
    <property type="component" value="Unassembled WGS sequence"/>
</dbReference>
<feature type="domain" description="CBS" evidence="4">
    <location>
        <begin position="135"/>
        <end position="192"/>
    </location>
</feature>
<comment type="caution">
    <text evidence="5">The sequence shown here is derived from an EMBL/GenBank/DDBJ whole genome shotgun (WGS) entry which is preliminary data.</text>
</comment>
<dbReference type="PANTHER" id="PTHR43099">
    <property type="entry name" value="UPF0053 PROTEIN YRKA"/>
    <property type="match status" value="1"/>
</dbReference>
<dbReference type="SUPFAM" id="SSF56176">
    <property type="entry name" value="FAD-binding/transporter-associated domain-like"/>
    <property type="match status" value="1"/>
</dbReference>
<dbReference type="STRING" id="1714354.BLL40_09670"/>
<reference evidence="5 6" key="1">
    <citation type="submission" date="2016-12" db="EMBL/GenBank/DDBJ databases">
        <title>Domibacillus sp. SAOS 44 whole genome sequencing.</title>
        <authorList>
            <person name="Verma A."/>
            <person name="Krishnamurthi S."/>
        </authorList>
    </citation>
    <scope>NUCLEOTIDE SEQUENCE [LARGE SCALE GENOMIC DNA]</scope>
    <source>
        <strain evidence="5 6">SAOS 44</strain>
    </source>
</reference>
<evidence type="ECO:0000313" key="6">
    <source>
        <dbReference type="Proteomes" id="UP000186524"/>
    </source>
</evidence>
<keyword evidence="6" id="KW-1185">Reference proteome</keyword>
<dbReference type="EMBL" id="MRWQ01000007">
    <property type="protein sequence ID" value="OKL36475.1"/>
    <property type="molecule type" value="Genomic_DNA"/>
</dbReference>
<keyword evidence="2 3" id="KW-0129">CBS domain</keyword>
<evidence type="ECO:0000256" key="3">
    <source>
        <dbReference type="PROSITE-ProRule" id="PRU00703"/>
    </source>
</evidence>
<proteinExistence type="predicted"/>